<dbReference type="PANTHER" id="PTHR42743:SF11">
    <property type="entry name" value="AMINODEOXYCHORISMATE LYASE"/>
    <property type="match status" value="1"/>
</dbReference>
<reference evidence="3" key="2">
    <citation type="submission" date="2020-09" db="EMBL/GenBank/DDBJ databases">
        <authorList>
            <person name="Sun Q."/>
            <person name="Kim S."/>
        </authorList>
    </citation>
    <scope>NUCLEOTIDE SEQUENCE</scope>
    <source>
        <strain evidence="3">KCTC 32513</strain>
    </source>
</reference>
<sequence>MSKILCLWSGPRNISTAMMRSFGSQSDITCWDEPFFAAYLDQTGLAHPGRAETLAACETDPERIVERILAPVGTRYHFQKHMAHHMIAGMPMAWTAQARHVLLLRHPARVIASYARGRPEFTANDLGYARLRTLHTELSDITGRAPLVMDSDDILARPRVALRTICEDGYNIPFSRTMLKWHDGPRPEDGPWGPYWYDSVYKSFGFADAPGALPDVAPEHAETFAACLEDYQVLRRL</sequence>
<dbReference type="PANTHER" id="PTHR42743">
    <property type="entry name" value="AMINO-ACID AMINOTRANSFERASE"/>
    <property type="match status" value="1"/>
</dbReference>
<evidence type="ECO:0000256" key="2">
    <source>
        <dbReference type="ARBA" id="ARBA00023304"/>
    </source>
</evidence>
<evidence type="ECO:0000313" key="4">
    <source>
        <dbReference type="Proteomes" id="UP000634004"/>
    </source>
</evidence>
<gene>
    <name evidence="3" type="ORF">GCM10009069_08550</name>
</gene>
<dbReference type="InterPro" id="IPR050571">
    <property type="entry name" value="Class-IV_PLP-Dep_Aminotrnsfr"/>
</dbReference>
<keyword evidence="2" id="KW-0100">Branched-chain amino acid biosynthesis</keyword>
<dbReference type="InterPro" id="IPR027417">
    <property type="entry name" value="P-loop_NTPase"/>
</dbReference>
<keyword evidence="4" id="KW-1185">Reference proteome</keyword>
<reference evidence="3" key="1">
    <citation type="journal article" date="2014" name="Int. J. Syst. Evol. Microbiol.">
        <title>Complete genome sequence of Corynebacterium casei LMG S-19264T (=DSM 44701T), isolated from a smear-ripened cheese.</title>
        <authorList>
            <consortium name="US DOE Joint Genome Institute (JGI-PGF)"/>
            <person name="Walter F."/>
            <person name="Albersmeier A."/>
            <person name="Kalinowski J."/>
            <person name="Ruckert C."/>
        </authorList>
    </citation>
    <scope>NUCLEOTIDE SEQUENCE</scope>
    <source>
        <strain evidence="3">KCTC 32513</strain>
    </source>
</reference>
<comment type="similarity">
    <text evidence="1">Belongs to the class-IV pyridoxal-phosphate-dependent aminotransferase family.</text>
</comment>
<organism evidence="3 4">
    <name type="scientific">Algimonas arctica</name>
    <dbReference type="NCBI Taxonomy" id="1479486"/>
    <lineage>
        <taxon>Bacteria</taxon>
        <taxon>Pseudomonadati</taxon>
        <taxon>Pseudomonadota</taxon>
        <taxon>Alphaproteobacteria</taxon>
        <taxon>Maricaulales</taxon>
        <taxon>Robiginitomaculaceae</taxon>
        <taxon>Algimonas</taxon>
    </lineage>
</organism>
<keyword evidence="3" id="KW-0808">Transferase</keyword>
<dbReference type="Pfam" id="PF19798">
    <property type="entry name" value="Sulfotransfer_5"/>
    <property type="match status" value="1"/>
</dbReference>
<evidence type="ECO:0000256" key="1">
    <source>
        <dbReference type="ARBA" id="ARBA00009320"/>
    </source>
</evidence>
<dbReference type="RefSeq" id="WP_189495798.1">
    <property type="nucleotide sequence ID" value="NZ_BMZH01000003.1"/>
</dbReference>
<proteinExistence type="inferred from homology"/>
<dbReference type="Gene3D" id="3.40.50.300">
    <property type="entry name" value="P-loop containing nucleotide triphosphate hydrolases"/>
    <property type="match status" value="1"/>
</dbReference>
<keyword evidence="3" id="KW-0032">Aminotransferase</keyword>
<dbReference type="Proteomes" id="UP000634004">
    <property type="component" value="Unassembled WGS sequence"/>
</dbReference>
<protein>
    <submittedName>
        <fullName evidence="3">Branched chain amino acid aminotransferase</fullName>
    </submittedName>
</protein>
<comment type="caution">
    <text evidence="3">The sequence shown here is derived from an EMBL/GenBank/DDBJ whole genome shotgun (WGS) entry which is preliminary data.</text>
</comment>
<dbReference type="AlphaFoldDB" id="A0A8J3CPK3"/>
<dbReference type="GO" id="GO:0008483">
    <property type="term" value="F:transaminase activity"/>
    <property type="evidence" value="ECO:0007669"/>
    <property type="project" value="UniProtKB-KW"/>
</dbReference>
<evidence type="ECO:0000313" key="3">
    <source>
        <dbReference type="EMBL" id="GHA87891.1"/>
    </source>
</evidence>
<dbReference type="EMBL" id="BMZH01000003">
    <property type="protein sequence ID" value="GHA87891.1"/>
    <property type="molecule type" value="Genomic_DNA"/>
</dbReference>
<name>A0A8J3CPK3_9PROT</name>
<dbReference type="SUPFAM" id="SSF52540">
    <property type="entry name" value="P-loop containing nucleoside triphosphate hydrolases"/>
    <property type="match status" value="1"/>
</dbReference>
<keyword evidence="2" id="KW-0028">Amino-acid biosynthesis</keyword>
<dbReference type="GO" id="GO:0009082">
    <property type="term" value="P:branched-chain amino acid biosynthetic process"/>
    <property type="evidence" value="ECO:0007669"/>
    <property type="project" value="UniProtKB-KW"/>
</dbReference>
<accession>A0A8J3CPK3</accession>